<protein>
    <submittedName>
        <fullName evidence="1">Uncharacterized protein</fullName>
    </submittedName>
</protein>
<name>A0ABY9JX31_9BACI</name>
<gene>
    <name evidence="1" type="ORF">LC087_07515</name>
</gene>
<accession>A0ABY9JX31</accession>
<keyword evidence="2" id="KW-1185">Reference proteome</keyword>
<evidence type="ECO:0000313" key="1">
    <source>
        <dbReference type="EMBL" id="WLR43947.1"/>
    </source>
</evidence>
<sequence>MKNNCNPNYIIRHVSTKCEGSIRYFCLHSHTLFLYWELSQKEKEVISLLMFEEFEDLHIKLVVNHGKETIKTSILQPFVIVKKVNLLFYTNIILQAVNSQNDSIILGRLSFGGDKEAENEKVSILKQWQRQFSAYTQYK</sequence>
<reference evidence="1 2" key="1">
    <citation type="submission" date="2023-06" db="EMBL/GenBank/DDBJ databases">
        <title>Five Gram-positive bacteria isolated from mangrove sediments in Shenzhen, Guangdong, China.</title>
        <authorList>
            <person name="Yu S."/>
            <person name="Zheng W."/>
            <person name="Huang Y."/>
        </authorList>
    </citation>
    <scope>NUCLEOTIDE SEQUENCE [LARGE SCALE GENOMIC DNA]</scope>
    <source>
        <strain evidence="1 2">SaN35-3</strain>
    </source>
</reference>
<dbReference type="Proteomes" id="UP001197974">
    <property type="component" value="Chromosome"/>
</dbReference>
<organism evidence="1 2">
    <name type="scientific">Bacillus carboniphilus</name>
    <dbReference type="NCBI Taxonomy" id="86663"/>
    <lineage>
        <taxon>Bacteria</taxon>
        <taxon>Bacillati</taxon>
        <taxon>Bacillota</taxon>
        <taxon>Bacilli</taxon>
        <taxon>Bacillales</taxon>
        <taxon>Bacillaceae</taxon>
        <taxon>Bacillus</taxon>
    </lineage>
</organism>
<dbReference type="EMBL" id="CP129013">
    <property type="protein sequence ID" value="WLR43947.1"/>
    <property type="molecule type" value="Genomic_DNA"/>
</dbReference>
<dbReference type="RefSeq" id="WP_306020518.1">
    <property type="nucleotide sequence ID" value="NZ_CP129013.1"/>
</dbReference>
<proteinExistence type="predicted"/>
<evidence type="ECO:0000313" key="2">
    <source>
        <dbReference type="Proteomes" id="UP001197974"/>
    </source>
</evidence>